<keyword evidence="4" id="KW-0676">Redox-active center</keyword>
<dbReference type="InterPro" id="IPR000866">
    <property type="entry name" value="AhpC/TSA"/>
</dbReference>
<dbReference type="PROSITE" id="PS51352">
    <property type="entry name" value="THIOREDOXIN_2"/>
    <property type="match status" value="1"/>
</dbReference>
<dbReference type="InterPro" id="IPR025380">
    <property type="entry name" value="DUF4369"/>
</dbReference>
<dbReference type="PANTHER" id="PTHR42852">
    <property type="entry name" value="THIOL:DISULFIDE INTERCHANGE PROTEIN DSBE"/>
    <property type="match status" value="1"/>
</dbReference>
<feature type="domain" description="Thioredoxin" evidence="6">
    <location>
        <begin position="233"/>
        <end position="373"/>
    </location>
</feature>
<keyword evidence="8" id="KW-1185">Reference proteome</keyword>
<dbReference type="PROSITE" id="PS00194">
    <property type="entry name" value="THIOREDOXIN_1"/>
    <property type="match status" value="1"/>
</dbReference>
<dbReference type="PANTHER" id="PTHR42852:SF6">
    <property type="entry name" value="THIOL:DISULFIDE INTERCHANGE PROTEIN DSBE"/>
    <property type="match status" value="1"/>
</dbReference>
<evidence type="ECO:0000313" key="7">
    <source>
        <dbReference type="EMBL" id="QEM11751.1"/>
    </source>
</evidence>
<dbReference type="GO" id="GO:0030313">
    <property type="term" value="C:cell envelope"/>
    <property type="evidence" value="ECO:0007669"/>
    <property type="project" value="UniProtKB-SubCell"/>
</dbReference>
<evidence type="ECO:0000256" key="5">
    <source>
        <dbReference type="SAM" id="SignalP"/>
    </source>
</evidence>
<comment type="subcellular location">
    <subcellularLocation>
        <location evidence="1">Cell envelope</location>
    </subcellularLocation>
</comment>
<dbReference type="AlphaFoldDB" id="A0A5C1I3J4"/>
<evidence type="ECO:0000259" key="6">
    <source>
        <dbReference type="PROSITE" id="PS51352"/>
    </source>
</evidence>
<evidence type="ECO:0000256" key="3">
    <source>
        <dbReference type="ARBA" id="ARBA00023157"/>
    </source>
</evidence>
<evidence type="ECO:0000256" key="2">
    <source>
        <dbReference type="ARBA" id="ARBA00022748"/>
    </source>
</evidence>
<dbReference type="Pfam" id="PF00578">
    <property type="entry name" value="AhpC-TSA"/>
    <property type="match status" value="1"/>
</dbReference>
<dbReference type="Proteomes" id="UP000251402">
    <property type="component" value="Chromosome"/>
</dbReference>
<dbReference type="KEGG" id="mrub:DEO27_017535"/>
<dbReference type="SUPFAM" id="SSF52833">
    <property type="entry name" value="Thioredoxin-like"/>
    <property type="match status" value="1"/>
</dbReference>
<feature type="chain" id="PRO_5022998031" evidence="5">
    <location>
        <begin position="19"/>
        <end position="373"/>
    </location>
</feature>
<evidence type="ECO:0000256" key="1">
    <source>
        <dbReference type="ARBA" id="ARBA00004196"/>
    </source>
</evidence>
<evidence type="ECO:0000256" key="4">
    <source>
        <dbReference type="ARBA" id="ARBA00023284"/>
    </source>
</evidence>
<feature type="signal peptide" evidence="5">
    <location>
        <begin position="1"/>
        <end position="18"/>
    </location>
</feature>
<reference evidence="7" key="1">
    <citation type="submission" date="2019-08" db="EMBL/GenBank/DDBJ databases">
        <title>Comparative genome analysis confer to the adaptation heavy metal polluted environment.</title>
        <authorList>
            <person name="Li Y."/>
        </authorList>
    </citation>
    <scope>NUCLEOTIDE SEQUENCE [LARGE SCALE GENOMIC DNA]</scope>
    <source>
        <strain evidence="7">P1</strain>
    </source>
</reference>
<proteinExistence type="predicted"/>
<dbReference type="InterPro" id="IPR050553">
    <property type="entry name" value="Thioredoxin_ResA/DsbE_sf"/>
</dbReference>
<dbReference type="GO" id="GO:0016209">
    <property type="term" value="F:antioxidant activity"/>
    <property type="evidence" value="ECO:0007669"/>
    <property type="project" value="InterPro"/>
</dbReference>
<sequence>MKKSLITLLTVAPLLSMAQTNAFMIKGSLQNSNPKDSAFLQYVSPENIRRKEATQIKNGHFIFNGVINEPVKAEISVRHNAIADGKEDKLEIYLVKGTTMVQGQSTIENASVTGTKLNEDYALLRAEEKSFDKRYQALEAETNAATDEQRGSAVFKAGQRAKEEAIDSAYFSSKRRFAENHVTSITGIQALNDYSYTADYSLLQPIFDRYAADVKASKEGRDFSVKMEKLKSTAIGQILPDFAEPDTSGHLIKLSSLRGKYVLIDFWASWCTPCRQENPNVVKAYEHFRDKGFTVLGVSMDGPKYRAKWIKAIQDDNLTWTQVSELKFMSGTAAKLYGINAIPQNFLIDPEGRVIAKNLRGDALKIKLEQLLH</sequence>
<dbReference type="Gene3D" id="3.40.30.10">
    <property type="entry name" value="Glutaredoxin"/>
    <property type="match status" value="1"/>
</dbReference>
<name>A0A5C1I3J4_9SPHI</name>
<evidence type="ECO:0000313" key="8">
    <source>
        <dbReference type="Proteomes" id="UP000251402"/>
    </source>
</evidence>
<dbReference type="InterPro" id="IPR017937">
    <property type="entry name" value="Thioredoxin_CS"/>
</dbReference>
<dbReference type="InterPro" id="IPR036249">
    <property type="entry name" value="Thioredoxin-like_sf"/>
</dbReference>
<dbReference type="RefSeq" id="WP_112567555.1">
    <property type="nucleotide sequence ID" value="NZ_CP043450.1"/>
</dbReference>
<protein>
    <submittedName>
        <fullName evidence="7">AhpC/TSA family protein</fullName>
    </submittedName>
</protein>
<dbReference type="GO" id="GO:0017004">
    <property type="term" value="P:cytochrome complex assembly"/>
    <property type="evidence" value="ECO:0007669"/>
    <property type="project" value="UniProtKB-KW"/>
</dbReference>
<dbReference type="Pfam" id="PF14289">
    <property type="entry name" value="DUF4369"/>
    <property type="match status" value="1"/>
</dbReference>
<dbReference type="EMBL" id="CP043450">
    <property type="protein sequence ID" value="QEM11751.1"/>
    <property type="molecule type" value="Genomic_DNA"/>
</dbReference>
<keyword evidence="5" id="KW-0732">Signal</keyword>
<dbReference type="CDD" id="cd02966">
    <property type="entry name" value="TlpA_like_family"/>
    <property type="match status" value="1"/>
</dbReference>
<keyword evidence="2" id="KW-0201">Cytochrome c-type biogenesis</keyword>
<organism evidence="7 8">
    <name type="scientific">Mucilaginibacter rubeus</name>
    <dbReference type="NCBI Taxonomy" id="2027860"/>
    <lineage>
        <taxon>Bacteria</taxon>
        <taxon>Pseudomonadati</taxon>
        <taxon>Bacteroidota</taxon>
        <taxon>Sphingobacteriia</taxon>
        <taxon>Sphingobacteriales</taxon>
        <taxon>Sphingobacteriaceae</taxon>
        <taxon>Mucilaginibacter</taxon>
    </lineage>
</organism>
<accession>A0A5C1I3J4</accession>
<keyword evidence="3" id="KW-1015">Disulfide bond</keyword>
<dbReference type="GO" id="GO:0016491">
    <property type="term" value="F:oxidoreductase activity"/>
    <property type="evidence" value="ECO:0007669"/>
    <property type="project" value="InterPro"/>
</dbReference>
<dbReference type="InterPro" id="IPR013766">
    <property type="entry name" value="Thioredoxin_domain"/>
</dbReference>
<gene>
    <name evidence="7" type="ORF">DEO27_017535</name>
</gene>
<dbReference type="OrthoDB" id="750178at2"/>